<dbReference type="Pfam" id="PF00777">
    <property type="entry name" value="Glyco_transf_29"/>
    <property type="match status" value="1"/>
</dbReference>
<evidence type="ECO:0000256" key="10">
    <source>
        <dbReference type="ARBA" id="ARBA00023157"/>
    </source>
</evidence>
<dbReference type="GeneID" id="111567380"/>
<dbReference type="PANTHER" id="PTHR11987">
    <property type="entry name" value="ALPHA-2,8-SIALYLTRANSFERASE"/>
    <property type="match status" value="1"/>
</dbReference>
<dbReference type="InterPro" id="IPR050943">
    <property type="entry name" value="Glycosyltr_29_Sialyltrsf"/>
</dbReference>
<feature type="disulfide bond" evidence="12">
    <location>
        <begin position="215"/>
        <end position="364"/>
    </location>
</feature>
<evidence type="ECO:0000256" key="14">
    <source>
        <dbReference type="SAM" id="Phobius"/>
    </source>
</evidence>
<dbReference type="Gene3D" id="3.90.1480.20">
    <property type="entry name" value="Glycosyl transferase family 29"/>
    <property type="match status" value="1"/>
</dbReference>
<evidence type="ECO:0000256" key="9">
    <source>
        <dbReference type="ARBA" id="ARBA00023136"/>
    </source>
</evidence>
<evidence type="ECO:0000313" key="16">
    <source>
        <dbReference type="Proteomes" id="UP001501940"/>
    </source>
</evidence>
<dbReference type="RefSeq" id="XP_054861374.1">
    <property type="nucleotide sequence ID" value="XM_055005399.1"/>
</dbReference>
<reference evidence="15" key="2">
    <citation type="submission" date="2025-08" db="UniProtKB">
        <authorList>
            <consortium name="Ensembl"/>
        </authorList>
    </citation>
    <scope>IDENTIFICATION</scope>
</reference>
<comment type="subcellular location">
    <subcellularLocation>
        <location evidence="1">Golgi apparatus membrane</location>
        <topology evidence="1">Single-pass type II membrane protein</topology>
    </subcellularLocation>
</comment>
<organism evidence="15 16">
    <name type="scientific">Amphiprion ocellaris</name>
    <name type="common">Clown anemonefish</name>
    <dbReference type="NCBI Taxonomy" id="80972"/>
    <lineage>
        <taxon>Eukaryota</taxon>
        <taxon>Metazoa</taxon>
        <taxon>Chordata</taxon>
        <taxon>Craniata</taxon>
        <taxon>Vertebrata</taxon>
        <taxon>Euteleostomi</taxon>
        <taxon>Actinopterygii</taxon>
        <taxon>Neopterygii</taxon>
        <taxon>Teleostei</taxon>
        <taxon>Neoteleostei</taxon>
        <taxon>Acanthomorphata</taxon>
        <taxon>Ovalentaria</taxon>
        <taxon>Pomacentridae</taxon>
        <taxon>Amphiprion</taxon>
    </lineage>
</organism>
<name>A0AAQ6AMJ7_AMPOC</name>
<keyword evidence="10" id="KW-1015">Disulfide bond</keyword>
<dbReference type="GO" id="GO:0000139">
    <property type="term" value="C:Golgi membrane"/>
    <property type="evidence" value="ECO:0007669"/>
    <property type="project" value="UniProtKB-SubCell"/>
</dbReference>
<evidence type="ECO:0000256" key="4">
    <source>
        <dbReference type="ARBA" id="ARBA00022679"/>
    </source>
</evidence>
<feature type="transmembrane region" description="Helical" evidence="14">
    <location>
        <begin position="12"/>
        <end position="31"/>
    </location>
</feature>
<dbReference type="GO" id="GO:0006491">
    <property type="term" value="P:N-glycan processing"/>
    <property type="evidence" value="ECO:0007669"/>
    <property type="project" value="TreeGrafter"/>
</dbReference>
<keyword evidence="8" id="KW-0333">Golgi apparatus</keyword>
<proteinExistence type="inferred from homology"/>
<feature type="compositionally biased region" description="Basic and acidic residues" evidence="13">
    <location>
        <begin position="69"/>
        <end position="84"/>
    </location>
</feature>
<dbReference type="InterPro" id="IPR012163">
    <property type="entry name" value="Sialyl_trans"/>
</dbReference>
<evidence type="ECO:0000256" key="6">
    <source>
        <dbReference type="ARBA" id="ARBA00022968"/>
    </source>
</evidence>
<keyword evidence="4" id="KW-0808">Transferase</keyword>
<evidence type="ECO:0000256" key="8">
    <source>
        <dbReference type="ARBA" id="ARBA00023034"/>
    </source>
</evidence>
<evidence type="ECO:0000256" key="7">
    <source>
        <dbReference type="ARBA" id="ARBA00022989"/>
    </source>
</evidence>
<dbReference type="InterPro" id="IPR038578">
    <property type="entry name" value="GT29-like_sf"/>
</dbReference>
<keyword evidence="16" id="KW-1185">Reference proteome</keyword>
<dbReference type="Ensembl" id="ENSAOCT00000066972.1">
    <property type="protein sequence ID" value="ENSAOCP00000077916.1"/>
    <property type="gene ID" value="ENSAOCG00000026907.1"/>
</dbReference>
<dbReference type="GeneTree" id="ENSGT01030000234535"/>
<protein>
    <recommendedName>
        <fullName evidence="17">ST8 alpha-N-acetyl-neuraminide alpha-2,8-sialyltransferase 6</fullName>
    </recommendedName>
</protein>
<evidence type="ECO:0000256" key="2">
    <source>
        <dbReference type="ARBA" id="ARBA00006003"/>
    </source>
</evidence>
<keyword evidence="6" id="KW-0735">Signal-anchor</keyword>
<dbReference type="GO" id="GO:0003828">
    <property type="term" value="F:alpha-N-acetylneuraminate alpha-2,8-sialyltransferase activity"/>
    <property type="evidence" value="ECO:0007669"/>
    <property type="project" value="TreeGrafter"/>
</dbReference>
<keyword evidence="7 14" id="KW-1133">Transmembrane helix</keyword>
<reference evidence="15 16" key="1">
    <citation type="submission" date="2022-01" db="EMBL/GenBank/DDBJ databases">
        <title>A chromosome-scale genome assembly of the false clownfish, Amphiprion ocellaris.</title>
        <authorList>
            <person name="Ryu T."/>
        </authorList>
    </citation>
    <scope>NUCLEOTIDE SEQUENCE [LARGE SCALE GENOMIC DNA]</scope>
</reference>
<dbReference type="PIRSF" id="PIRSF005557">
    <property type="entry name" value="Sialyl_trans"/>
    <property type="match status" value="1"/>
</dbReference>
<evidence type="ECO:0000256" key="13">
    <source>
        <dbReference type="SAM" id="MobiDB-lite"/>
    </source>
</evidence>
<dbReference type="AlphaFoldDB" id="A0AAQ6AMJ7"/>
<evidence type="ECO:0000313" key="15">
    <source>
        <dbReference type="Ensembl" id="ENSAOCP00000077916.1"/>
    </source>
</evidence>
<keyword evidence="9 14" id="KW-0472">Membrane</keyword>
<evidence type="ECO:0000256" key="11">
    <source>
        <dbReference type="ARBA" id="ARBA00023180"/>
    </source>
</evidence>
<reference evidence="15" key="3">
    <citation type="submission" date="2025-09" db="UniProtKB">
        <authorList>
            <consortium name="Ensembl"/>
        </authorList>
    </citation>
    <scope>IDENTIFICATION</scope>
</reference>
<dbReference type="InterPro" id="IPR001675">
    <property type="entry name" value="Glyco_trans_29"/>
</dbReference>
<dbReference type="Proteomes" id="UP001501940">
    <property type="component" value="Chromosome 19"/>
</dbReference>
<evidence type="ECO:0008006" key="17">
    <source>
        <dbReference type="Google" id="ProtNLM"/>
    </source>
</evidence>
<comment type="similarity">
    <text evidence="2">Belongs to the glycosyltransferase 29 family.</text>
</comment>
<feature type="region of interest" description="Disordered" evidence="13">
    <location>
        <begin position="64"/>
        <end position="104"/>
    </location>
</feature>
<evidence type="ECO:0000256" key="3">
    <source>
        <dbReference type="ARBA" id="ARBA00022676"/>
    </source>
</evidence>
<dbReference type="PANTHER" id="PTHR11987:SF50">
    <property type="entry name" value="ALPHA-2,8-SIALYLTRANSFERASE 8F"/>
    <property type="match status" value="1"/>
</dbReference>
<sequence>MRGQLLKLRFSLIITFLCFGSLLTSLIWYNYNVEPHRLPAPKKNLSSLSEPCKSCTEVMDKVAQSNTEISKKQEDKPEENREGNNKAAEQNSKISKNQEDNPQKVKVCNDKAVKQNSKISKKKKDNLQKVMEVIHKAVECYSQTWKKQEDNYQKLRSNLSSKCHGLEEAIITQNNKPVGSEIVYDGSKKTLKVTPELFSIFMKDHPFSNKTLDTCAVVGNGGILINSSCGETIDSAQFVIRCNLAPLGNGYEKHVGTKTDLVTANPSIFINKFGALNGRRRPFVESLRSYGNSLLLIHAFSFSAYTAASLRAIYTIEDFESPIRPVFLNPEYLKSLHLFWRSQGLRENRLSTGLITTSLALELCNNVHLYGFWPFSNHPHDLYPLTNHYYDDIKPKKVHAMPAEFDLLMRLHSQGILRLHLGDCPTGGK</sequence>
<keyword evidence="3" id="KW-0328">Glycosyltransferase</keyword>
<evidence type="ECO:0000256" key="12">
    <source>
        <dbReference type="PIRSR" id="PIRSR005557-2"/>
    </source>
</evidence>
<evidence type="ECO:0000256" key="1">
    <source>
        <dbReference type="ARBA" id="ARBA00004323"/>
    </source>
</evidence>
<accession>A0AAQ6AMJ7</accession>
<evidence type="ECO:0000256" key="5">
    <source>
        <dbReference type="ARBA" id="ARBA00022692"/>
    </source>
</evidence>
<dbReference type="GO" id="GO:0009311">
    <property type="term" value="P:oligosaccharide metabolic process"/>
    <property type="evidence" value="ECO:0007669"/>
    <property type="project" value="TreeGrafter"/>
</dbReference>
<keyword evidence="5 14" id="KW-0812">Transmembrane</keyword>
<keyword evidence="11" id="KW-0325">Glycoprotein</keyword>